<dbReference type="InterPro" id="IPR017853">
    <property type="entry name" value="GH"/>
</dbReference>
<gene>
    <name evidence="5" type="ORF">H257_16232</name>
</gene>
<organism evidence="5">
    <name type="scientific">Aphanomyces astaci</name>
    <name type="common">Crayfish plague agent</name>
    <dbReference type="NCBI Taxonomy" id="112090"/>
    <lineage>
        <taxon>Eukaryota</taxon>
        <taxon>Sar</taxon>
        <taxon>Stramenopiles</taxon>
        <taxon>Oomycota</taxon>
        <taxon>Saprolegniomycetes</taxon>
        <taxon>Saprolegniales</taxon>
        <taxon>Verrucalvaceae</taxon>
        <taxon>Aphanomyces</taxon>
    </lineage>
</organism>
<dbReference type="EMBL" id="KI913195">
    <property type="protein sequence ID" value="ETV67641.1"/>
    <property type="molecule type" value="Genomic_DNA"/>
</dbReference>
<dbReference type="InterPro" id="IPR004886">
    <property type="entry name" value="Glucanosyltransferase"/>
</dbReference>
<keyword evidence="2" id="KW-0732">Signal</keyword>
<evidence type="ECO:0000256" key="4">
    <source>
        <dbReference type="ARBA" id="ARBA00023180"/>
    </source>
</evidence>
<dbReference type="STRING" id="112090.W4FL90"/>
<dbReference type="VEuPathDB" id="FungiDB:H257_16232"/>
<name>W4FL90_APHAT</name>
<dbReference type="PANTHER" id="PTHR31468">
    <property type="entry name" value="1,3-BETA-GLUCANOSYLTRANSFERASE GAS1"/>
    <property type="match status" value="1"/>
</dbReference>
<dbReference type="GO" id="GO:0042124">
    <property type="term" value="F:1,3-beta-glucanosyltransferase activity"/>
    <property type="evidence" value="ECO:0007669"/>
    <property type="project" value="TreeGrafter"/>
</dbReference>
<dbReference type="PANTHER" id="PTHR31468:SF2">
    <property type="entry name" value="1,3-BETA-GLUCANOSYLTRANSFERASE GAS1"/>
    <property type="match status" value="1"/>
</dbReference>
<dbReference type="GO" id="GO:0034411">
    <property type="term" value="P:cell wall (1-&gt;3)-beta-D-glucan biosynthetic process"/>
    <property type="evidence" value="ECO:0007669"/>
    <property type="project" value="TreeGrafter"/>
</dbReference>
<keyword evidence="3" id="KW-1015">Disulfide bond</keyword>
<dbReference type="Gene3D" id="3.20.20.80">
    <property type="entry name" value="Glycosidases"/>
    <property type="match status" value="1"/>
</dbReference>
<proteinExistence type="inferred from homology"/>
<dbReference type="RefSeq" id="XP_009842898.1">
    <property type="nucleotide sequence ID" value="XM_009844596.1"/>
</dbReference>
<reference evidence="5" key="1">
    <citation type="submission" date="2013-12" db="EMBL/GenBank/DDBJ databases">
        <title>The Genome Sequence of Aphanomyces astaci APO3.</title>
        <authorList>
            <consortium name="The Broad Institute Genomics Platform"/>
            <person name="Russ C."/>
            <person name="Tyler B."/>
            <person name="van West P."/>
            <person name="Dieguez-Uribeondo J."/>
            <person name="Young S.K."/>
            <person name="Zeng Q."/>
            <person name="Gargeya S."/>
            <person name="Fitzgerald M."/>
            <person name="Abouelleil A."/>
            <person name="Alvarado L."/>
            <person name="Chapman S.B."/>
            <person name="Gainer-Dewar J."/>
            <person name="Goldberg J."/>
            <person name="Griggs A."/>
            <person name="Gujja S."/>
            <person name="Hansen M."/>
            <person name="Howarth C."/>
            <person name="Imamovic A."/>
            <person name="Ireland A."/>
            <person name="Larimer J."/>
            <person name="McCowan C."/>
            <person name="Murphy C."/>
            <person name="Pearson M."/>
            <person name="Poon T.W."/>
            <person name="Priest M."/>
            <person name="Roberts A."/>
            <person name="Saif S."/>
            <person name="Shea T."/>
            <person name="Sykes S."/>
            <person name="Wortman J."/>
            <person name="Nusbaum C."/>
            <person name="Birren B."/>
        </authorList>
    </citation>
    <scope>NUCLEOTIDE SEQUENCE [LARGE SCALE GENOMIC DNA]</scope>
    <source>
        <strain evidence="5">APO3</strain>
    </source>
</reference>
<comment type="similarity">
    <text evidence="1">Belongs to the glycosyl hydrolase 72 family.</text>
</comment>
<accession>W4FL90</accession>
<evidence type="ECO:0000256" key="1">
    <source>
        <dbReference type="ARBA" id="ARBA00007528"/>
    </source>
</evidence>
<dbReference type="GeneID" id="20818228"/>
<evidence type="ECO:0000313" key="5">
    <source>
        <dbReference type="EMBL" id="ETV67641.1"/>
    </source>
</evidence>
<protein>
    <submittedName>
        <fullName evidence="5">Uncharacterized protein</fullName>
    </submittedName>
</protein>
<sequence>MTQVGLNRGHRALIRDVRTYTDKCNGSLRPVPIARDNCPKDGNENTRAEWIGFNPYLECDTTIHVTNEVSKGLQKLVSDYKQSKYSRPIVLGEFGCIKVVNTVSGIEQQRNFYDVRCYKWMNEAPDMTEYVVRGIAFRVQCRKGKLD</sequence>
<dbReference type="SUPFAM" id="SSF51445">
    <property type="entry name" value="(Trans)glycosidases"/>
    <property type="match status" value="1"/>
</dbReference>
<evidence type="ECO:0000256" key="2">
    <source>
        <dbReference type="ARBA" id="ARBA00022729"/>
    </source>
</evidence>
<dbReference type="AlphaFoldDB" id="W4FL90"/>
<dbReference type="OrthoDB" id="421038at2759"/>
<keyword evidence="4" id="KW-0325">Glycoprotein</keyword>
<evidence type="ECO:0000256" key="3">
    <source>
        <dbReference type="ARBA" id="ARBA00023157"/>
    </source>
</evidence>
<dbReference type="GO" id="GO:0005886">
    <property type="term" value="C:plasma membrane"/>
    <property type="evidence" value="ECO:0007669"/>
    <property type="project" value="TreeGrafter"/>
</dbReference>